<organism evidence="7 8">
    <name type="scientific">Mesobacillus zeae</name>
    <dbReference type="NCBI Taxonomy" id="1917180"/>
    <lineage>
        <taxon>Bacteria</taxon>
        <taxon>Bacillati</taxon>
        <taxon>Bacillota</taxon>
        <taxon>Bacilli</taxon>
        <taxon>Bacillales</taxon>
        <taxon>Bacillaceae</taxon>
        <taxon>Mesobacillus</taxon>
    </lineage>
</organism>
<keyword evidence="2 5" id="KW-0812">Transmembrane</keyword>
<feature type="transmembrane region" description="Helical" evidence="5">
    <location>
        <begin position="97"/>
        <end position="114"/>
    </location>
</feature>
<proteinExistence type="predicted"/>
<dbReference type="PANTHER" id="PTHR37422:SF13">
    <property type="entry name" value="LIPOPOLYSACCHARIDE BIOSYNTHESIS PROTEIN PA4999-RELATED"/>
    <property type="match status" value="1"/>
</dbReference>
<dbReference type="GO" id="GO:0016020">
    <property type="term" value="C:membrane"/>
    <property type="evidence" value="ECO:0007669"/>
    <property type="project" value="UniProtKB-SubCell"/>
</dbReference>
<dbReference type="RefSeq" id="WP_119114275.1">
    <property type="nucleotide sequence ID" value="NZ_CBCSEO010000013.1"/>
</dbReference>
<keyword evidence="8" id="KW-1185">Reference proteome</keyword>
<accession>A0A398AYB4</accession>
<comment type="caution">
    <text evidence="7">The sequence shown here is derived from an EMBL/GenBank/DDBJ whole genome shotgun (WGS) entry which is preliminary data.</text>
</comment>
<dbReference type="InterPro" id="IPR007016">
    <property type="entry name" value="O-antigen_ligase-rel_domated"/>
</dbReference>
<keyword evidence="7" id="KW-0436">Ligase</keyword>
<evidence type="ECO:0000313" key="7">
    <source>
        <dbReference type="EMBL" id="RID82659.1"/>
    </source>
</evidence>
<sequence>MANTKISVSLIRLFSFAFFTLLVFNVFGKTILQPYKDLALVTIDVTLYLSFFLLIYAVIKDKGYVIGYFNIYIGFILLSGIYLASHIYHGNFEQNEQLLFLFLIFVFILAVMKIKWTPSHLIIFGHLANIIILYFFFQWIGNGYIAYMYKGVFGNPNVFANFLFAILYFQVINIQKKTLGLKLYFMVGIIINLLLIFMSTSRTVWLSLAVIVGSFLVMKFSRKLFSKLFYFVLGGNFLFLITYVYLARTQYADTINDLTMKLTSKPFFSGREEFWGDVIDFGLTSPLIGHKVGIQLNEYMPGIKNVHVHNQYLQVFVESGFLGLFAFLLLLYFIWKAYQVNLDSHYVQWSACFLLGLLIYQNFEISMFSNMLSIGLIQWLGISIGVSMAIHKDDGIGSYMRD</sequence>
<evidence type="ECO:0000256" key="1">
    <source>
        <dbReference type="ARBA" id="ARBA00004141"/>
    </source>
</evidence>
<evidence type="ECO:0000256" key="5">
    <source>
        <dbReference type="SAM" id="Phobius"/>
    </source>
</evidence>
<keyword evidence="4 5" id="KW-0472">Membrane</keyword>
<feature type="transmembrane region" description="Helical" evidence="5">
    <location>
        <begin position="181"/>
        <end position="198"/>
    </location>
</feature>
<name>A0A398AYB4_9BACI</name>
<dbReference type="PANTHER" id="PTHR37422">
    <property type="entry name" value="TEICHURONIC ACID BIOSYNTHESIS PROTEIN TUAE"/>
    <property type="match status" value="1"/>
</dbReference>
<evidence type="ECO:0000313" key="8">
    <source>
        <dbReference type="Proteomes" id="UP000265816"/>
    </source>
</evidence>
<keyword evidence="3 5" id="KW-1133">Transmembrane helix</keyword>
<dbReference type="OrthoDB" id="2809944at2"/>
<dbReference type="EMBL" id="QWVT01000033">
    <property type="protein sequence ID" value="RID82659.1"/>
    <property type="molecule type" value="Genomic_DNA"/>
</dbReference>
<feature type="transmembrane region" description="Helical" evidence="5">
    <location>
        <begin position="147"/>
        <end position="169"/>
    </location>
</feature>
<evidence type="ECO:0000256" key="2">
    <source>
        <dbReference type="ARBA" id="ARBA00022692"/>
    </source>
</evidence>
<feature type="transmembrane region" description="Helical" evidence="5">
    <location>
        <begin position="38"/>
        <end position="59"/>
    </location>
</feature>
<evidence type="ECO:0000256" key="4">
    <source>
        <dbReference type="ARBA" id="ARBA00023136"/>
    </source>
</evidence>
<dbReference type="InterPro" id="IPR051533">
    <property type="entry name" value="WaaL-like"/>
</dbReference>
<gene>
    <name evidence="7" type="ORF">D1970_18160</name>
</gene>
<evidence type="ECO:0000259" key="6">
    <source>
        <dbReference type="Pfam" id="PF04932"/>
    </source>
</evidence>
<protein>
    <submittedName>
        <fullName evidence="7">O-antigen ligase domain-containing protein</fullName>
    </submittedName>
</protein>
<dbReference type="GO" id="GO:0016874">
    <property type="term" value="F:ligase activity"/>
    <property type="evidence" value="ECO:0007669"/>
    <property type="project" value="UniProtKB-KW"/>
</dbReference>
<dbReference type="AlphaFoldDB" id="A0A398AYB4"/>
<feature type="transmembrane region" description="Helical" evidence="5">
    <location>
        <begin position="121"/>
        <end position="141"/>
    </location>
</feature>
<feature type="domain" description="O-antigen ligase-related" evidence="6">
    <location>
        <begin position="189"/>
        <end position="328"/>
    </location>
</feature>
<feature type="transmembrane region" description="Helical" evidence="5">
    <location>
        <begin position="312"/>
        <end position="334"/>
    </location>
</feature>
<dbReference type="Pfam" id="PF04932">
    <property type="entry name" value="Wzy_C"/>
    <property type="match status" value="1"/>
</dbReference>
<feature type="transmembrane region" description="Helical" evidence="5">
    <location>
        <begin position="346"/>
        <end position="363"/>
    </location>
</feature>
<feature type="transmembrane region" description="Helical" evidence="5">
    <location>
        <begin position="228"/>
        <end position="246"/>
    </location>
</feature>
<comment type="subcellular location">
    <subcellularLocation>
        <location evidence="1">Membrane</location>
        <topology evidence="1">Multi-pass membrane protein</topology>
    </subcellularLocation>
</comment>
<reference evidence="7 8" key="1">
    <citation type="submission" date="2018-08" db="EMBL/GenBank/DDBJ databases">
        <title>Bacillus jemisoniae sp. nov., Bacillus chryseoplanitiae sp. nov., Bacillus resnikiae sp. nov., and Bacillus frankliniae sp. nov., isolated from Viking spacecraft and associated surfaces.</title>
        <authorList>
            <person name="Seuylemezian A."/>
            <person name="Vaishampayan P."/>
        </authorList>
    </citation>
    <scope>NUCLEOTIDE SEQUENCE [LARGE SCALE GENOMIC DNA]</scope>
    <source>
        <strain evidence="7 8">JJ-247</strain>
    </source>
</reference>
<evidence type="ECO:0000256" key="3">
    <source>
        <dbReference type="ARBA" id="ARBA00022989"/>
    </source>
</evidence>
<feature type="transmembrane region" description="Helical" evidence="5">
    <location>
        <begin position="369"/>
        <end position="391"/>
    </location>
</feature>
<dbReference type="Proteomes" id="UP000265816">
    <property type="component" value="Unassembled WGS sequence"/>
</dbReference>
<feature type="transmembrane region" description="Helical" evidence="5">
    <location>
        <begin position="66"/>
        <end position="85"/>
    </location>
</feature>